<dbReference type="Gene3D" id="1.10.10.10">
    <property type="entry name" value="Winged helix-like DNA-binding domain superfamily/Winged helix DNA-binding domain"/>
    <property type="match status" value="1"/>
</dbReference>
<dbReference type="InterPro" id="IPR036388">
    <property type="entry name" value="WH-like_DNA-bd_sf"/>
</dbReference>
<dbReference type="InterPro" id="IPR036390">
    <property type="entry name" value="WH_DNA-bd_sf"/>
</dbReference>
<dbReference type="SMART" id="SM00344">
    <property type="entry name" value="HTH_ASNC"/>
    <property type="match status" value="1"/>
</dbReference>
<dbReference type="RefSeq" id="WP_048034169.1">
    <property type="nucleotide sequence ID" value="NZ_BAAFZQ010000006.1"/>
</dbReference>
<dbReference type="GO" id="GO:0005829">
    <property type="term" value="C:cytosol"/>
    <property type="evidence" value="ECO:0007669"/>
    <property type="project" value="TreeGrafter"/>
</dbReference>
<dbReference type="CDD" id="cd00090">
    <property type="entry name" value="HTH_ARSR"/>
    <property type="match status" value="1"/>
</dbReference>
<name>A0A0J6BIV1_BREBE</name>
<accession>A0A0J6BIV1</accession>
<dbReference type="SUPFAM" id="SSF54909">
    <property type="entry name" value="Dimeric alpha+beta barrel"/>
    <property type="match status" value="1"/>
</dbReference>
<gene>
    <name evidence="1" type="ORF">AB432_022455</name>
</gene>
<dbReference type="SUPFAM" id="SSF46785">
    <property type="entry name" value="Winged helix' DNA-binding domain"/>
    <property type="match status" value="1"/>
</dbReference>
<dbReference type="PANTHER" id="PTHR30154:SF34">
    <property type="entry name" value="TRANSCRIPTIONAL REGULATOR AZLB"/>
    <property type="match status" value="1"/>
</dbReference>
<dbReference type="Pfam" id="PF01037">
    <property type="entry name" value="AsnC_trans_reg"/>
    <property type="match status" value="1"/>
</dbReference>
<dbReference type="PROSITE" id="PS50956">
    <property type="entry name" value="HTH_ASNC_2"/>
    <property type="match status" value="1"/>
</dbReference>
<dbReference type="EMBL" id="CP030117">
    <property type="protein sequence ID" value="AWX57630.1"/>
    <property type="molecule type" value="Genomic_DNA"/>
</dbReference>
<dbReference type="InterPro" id="IPR019888">
    <property type="entry name" value="Tscrpt_reg_AsnC-like"/>
</dbReference>
<evidence type="ECO:0000313" key="2">
    <source>
        <dbReference type="Proteomes" id="UP000036061"/>
    </source>
</evidence>
<dbReference type="GO" id="GO:0043200">
    <property type="term" value="P:response to amino acid"/>
    <property type="evidence" value="ECO:0007669"/>
    <property type="project" value="TreeGrafter"/>
</dbReference>
<sequence>MDRIDEQILRLLRENARITSSDISKQVHLSVPAVSERIRKLEDTGLIRQFTVKLDREQLGLHLIAFVMVQIEKTEHIAGFRETVMQADCVLECHHIAGAYDYVLKVAVKGTADLERFISETLKQVEGVSKTNTMIVLSSMKEEM</sequence>
<evidence type="ECO:0000313" key="1">
    <source>
        <dbReference type="EMBL" id="AWX57630.1"/>
    </source>
</evidence>
<reference evidence="1 2" key="1">
    <citation type="journal article" date="2015" name="Genome Announc.">
        <title>Draft Genome Sequence of Brevibacillus brevis DZQ7, a Plant Growth-Promoting Rhizobacterium with Broad-Spectrum Antimicrobial Activity.</title>
        <authorList>
            <person name="Hou Q."/>
            <person name="Wang C."/>
            <person name="Hou X."/>
            <person name="Xia Z."/>
            <person name="Ye J."/>
            <person name="Liu K."/>
            <person name="Liu H."/>
            <person name="Wang J."/>
            <person name="Guo H."/>
            <person name="Yu X."/>
            <person name="Yang Y."/>
            <person name="Du B."/>
            <person name="Ding Y."/>
        </authorList>
    </citation>
    <scope>NUCLEOTIDE SEQUENCE [LARGE SCALE GENOMIC DNA]</scope>
    <source>
        <strain evidence="1 2">DZQ7</strain>
    </source>
</reference>
<dbReference type="GO" id="GO:0043565">
    <property type="term" value="F:sequence-specific DNA binding"/>
    <property type="evidence" value="ECO:0007669"/>
    <property type="project" value="InterPro"/>
</dbReference>
<dbReference type="InterPro" id="IPR000485">
    <property type="entry name" value="AsnC-type_HTH_dom"/>
</dbReference>
<dbReference type="PRINTS" id="PR00033">
    <property type="entry name" value="HTHASNC"/>
</dbReference>
<dbReference type="Pfam" id="PF13412">
    <property type="entry name" value="HTH_24"/>
    <property type="match status" value="1"/>
</dbReference>
<dbReference type="InterPro" id="IPR019887">
    <property type="entry name" value="Tscrpt_reg_AsnC/Lrp_C"/>
</dbReference>
<dbReference type="Proteomes" id="UP000036061">
    <property type="component" value="Chromosome"/>
</dbReference>
<dbReference type="InterPro" id="IPR011991">
    <property type="entry name" value="ArsR-like_HTH"/>
</dbReference>
<dbReference type="PANTHER" id="PTHR30154">
    <property type="entry name" value="LEUCINE-RESPONSIVE REGULATORY PROTEIN"/>
    <property type="match status" value="1"/>
</dbReference>
<dbReference type="eggNOG" id="COG1522">
    <property type="taxonomic scope" value="Bacteria"/>
</dbReference>
<dbReference type="InterPro" id="IPR011008">
    <property type="entry name" value="Dimeric_a/b-barrel"/>
</dbReference>
<organism evidence="1 2">
    <name type="scientific">Brevibacillus brevis</name>
    <name type="common">Bacillus brevis</name>
    <dbReference type="NCBI Taxonomy" id="1393"/>
    <lineage>
        <taxon>Bacteria</taxon>
        <taxon>Bacillati</taxon>
        <taxon>Bacillota</taxon>
        <taxon>Bacilli</taxon>
        <taxon>Bacillales</taxon>
        <taxon>Paenibacillaceae</taxon>
        <taxon>Brevibacillus</taxon>
    </lineage>
</organism>
<proteinExistence type="predicted"/>
<dbReference type="Gene3D" id="3.30.70.920">
    <property type="match status" value="1"/>
</dbReference>
<protein>
    <submittedName>
        <fullName evidence="1">Lrp/AsnC family transcriptional regulator</fullName>
    </submittedName>
</protein>
<dbReference type="AlphaFoldDB" id="A0A0J6BIV1"/>